<proteinExistence type="predicted"/>
<name>A0ABZ0Z632_9CAUD</name>
<evidence type="ECO:0000313" key="2">
    <source>
        <dbReference type="Proteomes" id="UP001346559"/>
    </source>
</evidence>
<organism evidence="1 2">
    <name type="scientific">phage Lak_Megaphage_RVC_AP1_GC26</name>
    <dbReference type="NCBI Taxonomy" id="3109224"/>
    <lineage>
        <taxon>Viruses</taxon>
        <taxon>Duplodnaviria</taxon>
        <taxon>Heunggongvirae</taxon>
        <taxon>Uroviricota</taxon>
        <taxon>Caudoviricetes</taxon>
        <taxon>Caudoviricetes code 15 clade</taxon>
    </lineage>
</organism>
<keyword evidence="2" id="KW-1185">Reference proteome</keyword>
<dbReference type="Proteomes" id="UP001346559">
    <property type="component" value="Segment"/>
</dbReference>
<evidence type="ECO:0000313" key="1">
    <source>
        <dbReference type="EMBL" id="WQJ54494.1"/>
    </source>
</evidence>
<protein>
    <submittedName>
        <fullName evidence="1">Uncharacterized protein</fullName>
    </submittedName>
</protein>
<dbReference type="EMBL" id="OR769218">
    <property type="protein sequence ID" value="WQJ54494.1"/>
    <property type="molecule type" value="Genomic_DNA"/>
</dbReference>
<sequence length="82" mass="10104">MNRKYPTNREFVKTLRHNGKNYTLRSIFDTDNQFDFDKTIAKYNKSENRFDFDRSIQQKQFQQLNIDDLFNTSYNYNDNILF</sequence>
<reference evidence="1 2" key="1">
    <citation type="submission" date="2023-11" db="EMBL/GenBank/DDBJ databases">
        <authorList>
            <person name="Cook R."/>
            <person name="Crisci M."/>
            <person name="Pye H."/>
            <person name="Adriaenssens E."/>
            <person name="Santini J."/>
        </authorList>
    </citation>
    <scope>NUCLEOTIDE SEQUENCE [LARGE SCALE GENOMIC DNA]</scope>
    <source>
        <strain evidence="1">Lak_Megaphage_RVC_AP1_GC26</strain>
    </source>
</reference>
<accession>A0ABZ0Z632</accession>